<evidence type="ECO:0000313" key="3">
    <source>
        <dbReference type="Proteomes" id="UP000823775"/>
    </source>
</evidence>
<reference evidence="2 3" key="1">
    <citation type="journal article" date="2021" name="BMC Genomics">
        <title>Datura genome reveals duplications of psychoactive alkaloid biosynthetic genes and high mutation rate following tissue culture.</title>
        <authorList>
            <person name="Rajewski A."/>
            <person name="Carter-House D."/>
            <person name="Stajich J."/>
            <person name="Litt A."/>
        </authorList>
    </citation>
    <scope>NUCLEOTIDE SEQUENCE [LARGE SCALE GENOMIC DNA]</scope>
    <source>
        <strain evidence="2">AR-01</strain>
    </source>
</reference>
<gene>
    <name evidence="2" type="ORF">HAX54_033433</name>
</gene>
<name>A0ABS8VEM4_DATST</name>
<evidence type="ECO:0000256" key="1">
    <source>
        <dbReference type="SAM" id="MobiDB-lite"/>
    </source>
</evidence>
<feature type="region of interest" description="Disordered" evidence="1">
    <location>
        <begin position="42"/>
        <end position="62"/>
    </location>
</feature>
<protein>
    <submittedName>
        <fullName evidence="2">Uncharacterized protein</fullName>
    </submittedName>
</protein>
<dbReference type="EMBL" id="JACEIK010004276">
    <property type="protein sequence ID" value="MCD9644907.1"/>
    <property type="molecule type" value="Genomic_DNA"/>
</dbReference>
<feature type="region of interest" description="Disordered" evidence="1">
    <location>
        <begin position="104"/>
        <end position="125"/>
    </location>
</feature>
<accession>A0ABS8VEM4</accession>
<comment type="caution">
    <text evidence="2">The sequence shown here is derived from an EMBL/GenBank/DDBJ whole genome shotgun (WGS) entry which is preliminary data.</text>
</comment>
<organism evidence="2 3">
    <name type="scientific">Datura stramonium</name>
    <name type="common">Jimsonweed</name>
    <name type="synonym">Common thornapple</name>
    <dbReference type="NCBI Taxonomy" id="4076"/>
    <lineage>
        <taxon>Eukaryota</taxon>
        <taxon>Viridiplantae</taxon>
        <taxon>Streptophyta</taxon>
        <taxon>Embryophyta</taxon>
        <taxon>Tracheophyta</taxon>
        <taxon>Spermatophyta</taxon>
        <taxon>Magnoliopsida</taxon>
        <taxon>eudicotyledons</taxon>
        <taxon>Gunneridae</taxon>
        <taxon>Pentapetalae</taxon>
        <taxon>asterids</taxon>
        <taxon>lamiids</taxon>
        <taxon>Solanales</taxon>
        <taxon>Solanaceae</taxon>
        <taxon>Solanoideae</taxon>
        <taxon>Datureae</taxon>
        <taxon>Datura</taxon>
    </lineage>
</organism>
<dbReference type="Proteomes" id="UP000823775">
    <property type="component" value="Unassembled WGS sequence"/>
</dbReference>
<proteinExistence type="predicted"/>
<sequence length="125" mass="14477">MLFAWARVSREPRDDVIACDVPFDLLRMKGAFERGRKKRRVDFDDEYNEGQGSNGAGPSGPFSLIERMEAEMAAMRELENLEVEKKKWQYRDKLFVQMWKGGFENKESSEPDDYNNEATSYAAPP</sequence>
<evidence type="ECO:0000313" key="2">
    <source>
        <dbReference type="EMBL" id="MCD9644907.1"/>
    </source>
</evidence>
<keyword evidence="3" id="KW-1185">Reference proteome</keyword>